<protein>
    <recommendedName>
        <fullName evidence="1">SMP-30/Gluconolactonase/LRE-like region domain-containing protein</fullName>
    </recommendedName>
</protein>
<dbReference type="PANTHER" id="PTHR47064">
    <property type="entry name" value="PUTATIVE (AFU_ORTHOLOGUE AFUA_1G08990)-RELATED"/>
    <property type="match status" value="1"/>
</dbReference>
<comment type="caution">
    <text evidence="2">The sequence shown here is derived from an EMBL/GenBank/DDBJ whole genome shotgun (WGS) entry which is preliminary data.</text>
</comment>
<accession>A0ABP0CVP8</accession>
<dbReference type="InterPro" id="IPR013658">
    <property type="entry name" value="SGL"/>
</dbReference>
<feature type="domain" description="SMP-30/Gluconolactonase/LRE-like region" evidence="1">
    <location>
        <begin position="138"/>
        <end position="329"/>
    </location>
</feature>
<keyword evidence="3" id="KW-1185">Reference proteome</keyword>
<dbReference type="SUPFAM" id="SSF63829">
    <property type="entry name" value="Calcium-dependent phosphotriesterase"/>
    <property type="match status" value="1"/>
</dbReference>
<proteinExistence type="predicted"/>
<sequence length="356" mass="38356">MAASFVAHDPAFADIVGANPTIDLLVEFDEYPFAHEAGVFFENADNTDSLYITSNRFLRPGTEDEQIVRISHVTLARHGSDARTAATTVHTEMTAVSEAVPTGNGGVNFSYSFAEGAAPEDAVLFCAQGSRAQPSGLYAMQVAAPNKVELVLSDFFGRPFNSVNDVVVATSQKAGPGSIWFTDPPYGYEQGYRDRPMLPSQVYRYDPVRKSMRAMADGLGHPNGICFSPDENVVYITDTDWLHGSGETDDARASTIYAYDVISVSGEPFLANRRLFAMADNGIPDGIKCDLHGNVYSGCGDGVHVWSPGGVLLGRIKVEGGAANFCFGRDGEMFLLNETRLWRAQLGSVKGALLGI</sequence>
<organism evidence="2 3">
    <name type="scientific">Sporothrix bragantina</name>
    <dbReference type="NCBI Taxonomy" id="671064"/>
    <lineage>
        <taxon>Eukaryota</taxon>
        <taxon>Fungi</taxon>
        <taxon>Dikarya</taxon>
        <taxon>Ascomycota</taxon>
        <taxon>Pezizomycotina</taxon>
        <taxon>Sordariomycetes</taxon>
        <taxon>Sordariomycetidae</taxon>
        <taxon>Ophiostomatales</taxon>
        <taxon>Ophiostomataceae</taxon>
        <taxon>Sporothrix</taxon>
    </lineage>
</organism>
<dbReference type="Gene3D" id="2.120.10.30">
    <property type="entry name" value="TolB, C-terminal domain"/>
    <property type="match status" value="1"/>
</dbReference>
<gene>
    <name evidence="2" type="ORF">SBRCBS47491_009558</name>
</gene>
<name>A0ABP0CVP8_9PEZI</name>
<dbReference type="InterPro" id="IPR052988">
    <property type="entry name" value="Oryzine_lactonohydrolase"/>
</dbReference>
<dbReference type="InterPro" id="IPR011042">
    <property type="entry name" value="6-blade_b-propeller_TolB-like"/>
</dbReference>
<dbReference type="PANTHER" id="PTHR47064:SF2">
    <property type="entry name" value="SMP-30_GLUCONOLACTONASE_LRE-LIKE REGION DOMAIN-CONTAINING PROTEIN-RELATED"/>
    <property type="match status" value="1"/>
</dbReference>
<dbReference type="Pfam" id="PF08450">
    <property type="entry name" value="SGL"/>
    <property type="match status" value="1"/>
</dbReference>
<evidence type="ECO:0000259" key="1">
    <source>
        <dbReference type="Pfam" id="PF08450"/>
    </source>
</evidence>
<reference evidence="2 3" key="1">
    <citation type="submission" date="2024-01" db="EMBL/GenBank/DDBJ databases">
        <authorList>
            <person name="Allen C."/>
            <person name="Tagirdzhanova G."/>
        </authorList>
    </citation>
    <scope>NUCLEOTIDE SEQUENCE [LARGE SCALE GENOMIC DNA]</scope>
</reference>
<dbReference type="Proteomes" id="UP001642406">
    <property type="component" value="Unassembled WGS sequence"/>
</dbReference>
<evidence type="ECO:0000313" key="2">
    <source>
        <dbReference type="EMBL" id="CAK7236203.1"/>
    </source>
</evidence>
<dbReference type="EMBL" id="CAWUHC010000154">
    <property type="protein sequence ID" value="CAK7236203.1"/>
    <property type="molecule type" value="Genomic_DNA"/>
</dbReference>
<evidence type="ECO:0000313" key="3">
    <source>
        <dbReference type="Proteomes" id="UP001642406"/>
    </source>
</evidence>